<name>A0A1G6XZV4_9BURK</name>
<evidence type="ECO:0000313" key="1">
    <source>
        <dbReference type="EMBL" id="SDD83561.1"/>
    </source>
</evidence>
<dbReference type="Proteomes" id="UP000198781">
    <property type="component" value="Unassembled WGS sequence"/>
</dbReference>
<dbReference type="EMBL" id="FMZC01000009">
    <property type="protein sequence ID" value="SDD83561.1"/>
    <property type="molecule type" value="Genomic_DNA"/>
</dbReference>
<dbReference type="AlphaFoldDB" id="A0A1G6XZV4"/>
<dbReference type="Pfam" id="PF19940">
    <property type="entry name" value="DUF6402"/>
    <property type="match status" value="1"/>
</dbReference>
<organism evidence="1 2">
    <name type="scientific">Paracidovorax valerianellae</name>
    <dbReference type="NCBI Taxonomy" id="187868"/>
    <lineage>
        <taxon>Bacteria</taxon>
        <taxon>Pseudomonadati</taxon>
        <taxon>Pseudomonadota</taxon>
        <taxon>Betaproteobacteria</taxon>
        <taxon>Burkholderiales</taxon>
        <taxon>Comamonadaceae</taxon>
        <taxon>Paracidovorax</taxon>
    </lineage>
</organism>
<gene>
    <name evidence="1" type="ORF">SAMN05192589_109160</name>
</gene>
<protein>
    <submittedName>
        <fullName evidence="1">Uncharacterized protein</fullName>
    </submittedName>
</protein>
<dbReference type="OrthoDB" id="6986732at2"/>
<keyword evidence="2" id="KW-1185">Reference proteome</keyword>
<dbReference type="RefSeq" id="WP_092744590.1">
    <property type="nucleotide sequence ID" value="NZ_FMZC01000009.1"/>
</dbReference>
<reference evidence="1 2" key="1">
    <citation type="submission" date="2016-10" db="EMBL/GenBank/DDBJ databases">
        <authorList>
            <person name="de Groot N.N."/>
        </authorList>
    </citation>
    <scope>NUCLEOTIDE SEQUENCE [LARGE SCALE GENOMIC DNA]</scope>
    <source>
        <strain evidence="1 2">DSM 16619</strain>
    </source>
</reference>
<sequence length="296" mass="33751">MDRVVKVDQDSLRAQLQKKLPPKVRLFQLEDIPGVMRSRMGWPVAAILMERWFNGAAFRMPAEMKESRSPHRLNQLSSVHLEESIVTMSWALRFARVQTAMATLQSEWATAKGIKELRQKIKDQTFGKTLKLWRFGDFNQSAKVLDATCQVNYLTFGKLSDPMDDFYGAMGEAQLKVAASGFVSTGSNGSITVDIDELAFYLRDSYDFNDGIPLMSQPLGFWGTTGVERHFQLRRDIPISDQWVHTDSADVAATKYEVQNNDFRRWSALQGRGGDFMVLSDVHRVRLAFPLRFDLQ</sequence>
<dbReference type="InterPro" id="IPR045646">
    <property type="entry name" value="DUF6402"/>
</dbReference>
<proteinExistence type="predicted"/>
<evidence type="ECO:0000313" key="2">
    <source>
        <dbReference type="Proteomes" id="UP000198781"/>
    </source>
</evidence>
<dbReference type="STRING" id="187868.SAMN05192589_109160"/>
<accession>A0A1G6XZV4</accession>